<dbReference type="SUPFAM" id="SSF50022">
    <property type="entry name" value="ISP domain"/>
    <property type="match status" value="1"/>
</dbReference>
<evidence type="ECO:0000256" key="4">
    <source>
        <dbReference type="ARBA" id="ARBA00023014"/>
    </source>
</evidence>
<keyword evidence="4" id="KW-0411">Iron-sulfur</keyword>
<dbReference type="STRING" id="414048.SAMN04489864_108143"/>
<gene>
    <name evidence="6" type="ORF">SAMN04489864_108143</name>
</gene>
<protein>
    <recommendedName>
        <fullName evidence="5">Rieske domain-containing protein</fullName>
    </recommendedName>
</protein>
<dbReference type="GO" id="GO:0051537">
    <property type="term" value="F:2 iron, 2 sulfur cluster binding"/>
    <property type="evidence" value="ECO:0007669"/>
    <property type="project" value="UniProtKB-KW"/>
</dbReference>
<dbReference type="AlphaFoldDB" id="A0A1I2YWQ6"/>
<dbReference type="Gene3D" id="2.102.10.10">
    <property type="entry name" value="Rieske [2Fe-2S] iron-sulphur domain"/>
    <property type="match status" value="1"/>
</dbReference>
<keyword evidence="2" id="KW-0479">Metal-binding</keyword>
<evidence type="ECO:0000313" key="6">
    <source>
        <dbReference type="EMBL" id="SFH30052.1"/>
    </source>
</evidence>
<dbReference type="OrthoDB" id="165343at2"/>
<dbReference type="GO" id="GO:0046872">
    <property type="term" value="F:metal ion binding"/>
    <property type="evidence" value="ECO:0007669"/>
    <property type="project" value="UniProtKB-KW"/>
</dbReference>
<organism evidence="6 7">
    <name type="scientific">Pedobacter insulae</name>
    <dbReference type="NCBI Taxonomy" id="414048"/>
    <lineage>
        <taxon>Bacteria</taxon>
        <taxon>Pseudomonadati</taxon>
        <taxon>Bacteroidota</taxon>
        <taxon>Sphingobacteriia</taxon>
        <taxon>Sphingobacteriales</taxon>
        <taxon>Sphingobacteriaceae</taxon>
        <taxon>Pedobacter</taxon>
    </lineage>
</organism>
<dbReference type="Proteomes" id="UP000199666">
    <property type="component" value="Unassembled WGS sequence"/>
</dbReference>
<dbReference type="RefSeq" id="WP_090995486.1">
    <property type="nucleotide sequence ID" value="NZ_FOPP01000008.1"/>
</dbReference>
<sequence>MERNEFIKSLGLGIALVCTGSCMSGCGGSKSDDPAPGGGGGGGGGGGNTNTKVNIDLASQLLSVGSFATVSGVLFVRLATGNAASSFTATQATCPHQGGALNWIAASNLIQCALHSSQYTAGGAILKQPNDGGSTAALKVYSLAVSGTTLTATLS</sequence>
<dbReference type="PROSITE" id="PS51296">
    <property type="entry name" value="RIESKE"/>
    <property type="match status" value="1"/>
</dbReference>
<name>A0A1I2YWQ6_9SPHI</name>
<dbReference type="InterPro" id="IPR036922">
    <property type="entry name" value="Rieske_2Fe-2S_sf"/>
</dbReference>
<evidence type="ECO:0000256" key="2">
    <source>
        <dbReference type="ARBA" id="ARBA00022723"/>
    </source>
</evidence>
<keyword evidence="7" id="KW-1185">Reference proteome</keyword>
<reference evidence="6 7" key="1">
    <citation type="submission" date="2016-10" db="EMBL/GenBank/DDBJ databases">
        <authorList>
            <person name="de Groot N.N."/>
        </authorList>
    </citation>
    <scope>NUCLEOTIDE SEQUENCE [LARGE SCALE GENOMIC DNA]</scope>
    <source>
        <strain evidence="6 7">DSM 18684</strain>
    </source>
</reference>
<evidence type="ECO:0000313" key="7">
    <source>
        <dbReference type="Proteomes" id="UP000199666"/>
    </source>
</evidence>
<dbReference type="Pfam" id="PF00355">
    <property type="entry name" value="Rieske"/>
    <property type="match status" value="1"/>
</dbReference>
<evidence type="ECO:0000259" key="5">
    <source>
        <dbReference type="PROSITE" id="PS51296"/>
    </source>
</evidence>
<evidence type="ECO:0000256" key="1">
    <source>
        <dbReference type="ARBA" id="ARBA00022714"/>
    </source>
</evidence>
<dbReference type="EMBL" id="FOPP01000008">
    <property type="protein sequence ID" value="SFH30052.1"/>
    <property type="molecule type" value="Genomic_DNA"/>
</dbReference>
<keyword evidence="3" id="KW-0408">Iron</keyword>
<dbReference type="InterPro" id="IPR017941">
    <property type="entry name" value="Rieske_2Fe-2S"/>
</dbReference>
<evidence type="ECO:0000256" key="3">
    <source>
        <dbReference type="ARBA" id="ARBA00023004"/>
    </source>
</evidence>
<proteinExistence type="predicted"/>
<keyword evidence="1" id="KW-0001">2Fe-2S</keyword>
<accession>A0A1I2YWQ6</accession>
<feature type="domain" description="Rieske" evidence="5">
    <location>
        <begin position="82"/>
        <end position="152"/>
    </location>
</feature>